<feature type="transmembrane region" description="Helical" evidence="17">
    <location>
        <begin position="281"/>
        <end position="303"/>
    </location>
</feature>
<name>A0A0C2MVW3_THEKT</name>
<dbReference type="SUPFAM" id="SSF81660">
    <property type="entry name" value="Metal cation-transporting ATPase, ATP-binding domain N"/>
    <property type="match status" value="1"/>
</dbReference>
<feature type="binding site" evidence="15">
    <location>
        <position position="491"/>
    </location>
    <ligand>
        <name>ATP</name>
        <dbReference type="ChEBI" id="CHEBI:30616"/>
    </ligand>
</feature>
<evidence type="ECO:0000256" key="11">
    <source>
        <dbReference type="ARBA" id="ARBA00022989"/>
    </source>
</evidence>
<sequence length="858" mass="97319">MNIETFKFWKRSNRQGDQENRVITLPRNRQSEFPTNKINTALYSPLSFIPLFLIGQFSKLANLYFLIIGLLEQIPGVSPVGRFITLVPLCMILFVSMVKEIIEDIKRRSSDTTVNSLKCQVFTKQWRRTSWGDIHVGDIVRVSTDQTFPADVVLLTTSEPSRTCYVQTSSLDGETNYKIRYPIPIAIDCENVVLRGSQLKNTHWVIGVVVYTGSETKIMLNSTRNVIKRSTVDYATNWLVLCLMGILLCLTAICAVFYESFLREVGSKHTYLGGFDHSQFTFHYSFITFFILFHNIIPISLVVTLEIVKMIQSYVISHDPQLYSKTSETNAIVKTSAIIEELGQINYIFTDKTGTLTCNEMILREISIGSQKHQLTGQLPVDFSYVFKNVDKTTFDLFVMNLLLCNTVVPEEGQDSRISFQSSSPDETAILSALYDNNYKLLKRNGNEITIDFNGVVENWTVLAHIDFTSERKRMSVIVQSPRDEIYLFMKGADVVIFERLGSHEGEMYEGTFRNLEIFALNGLRTLCLAYKRISHDECKVILSDFQQAITNIAERDVEIEKVADRIERDLQILGATGIEDRLQDRVPETIQALRKANIKIWMLTGDKLETAINIGYSCNLIDHEIDLKVISCNDIDSCRQLLESILLEKGIPSTEFGKIRQNPARHANFSIVITGKELAFALDPACVDIFIDVVIHSKSVICCRVSPLQKQNVLLMIKQQVNDTITLAIGDGANDCSMIKAANVGVGIIGKEGMQAANTADFAIGEFSHLTRLLFVHGAASYRLIVYISVFTKILFSIYCHFSTTSLTYFLVKWSSVVYIWLCSMYFTPHCPLFVLDCWINRAHVRRILMYLTCTKA</sequence>
<evidence type="ECO:0000256" key="17">
    <source>
        <dbReference type="RuleBase" id="RU362033"/>
    </source>
</evidence>
<accession>A0A0C2MVW3</accession>
<feature type="binding site" evidence="15">
    <location>
        <position position="607"/>
    </location>
    <ligand>
        <name>ATP</name>
        <dbReference type="ChEBI" id="CHEBI:30616"/>
    </ligand>
</feature>
<gene>
    <name evidence="19" type="ORF">RF11_06758</name>
</gene>
<dbReference type="SFLD" id="SFLDG00002">
    <property type="entry name" value="C1.7:_P-type_atpase_like"/>
    <property type="match status" value="1"/>
</dbReference>
<comment type="catalytic activity">
    <reaction evidence="13 17">
        <text>ATP + H2O + phospholipidSide 1 = ADP + phosphate + phospholipidSide 2.</text>
        <dbReference type="EC" id="7.6.2.1"/>
    </reaction>
</comment>
<dbReference type="GO" id="GO:0005886">
    <property type="term" value="C:plasma membrane"/>
    <property type="evidence" value="ECO:0007669"/>
    <property type="project" value="TreeGrafter"/>
</dbReference>
<feature type="binding site" evidence="15">
    <location>
        <position position="605"/>
    </location>
    <ligand>
        <name>ATP</name>
        <dbReference type="ChEBI" id="CHEBI:30616"/>
    </ligand>
</feature>
<dbReference type="Gene3D" id="3.40.50.1000">
    <property type="entry name" value="HAD superfamily/HAD-like"/>
    <property type="match status" value="1"/>
</dbReference>
<dbReference type="InterPro" id="IPR023214">
    <property type="entry name" value="HAD_sf"/>
</dbReference>
<comment type="cofactor">
    <cofactor evidence="16">
        <name>Mg(2+)</name>
        <dbReference type="ChEBI" id="CHEBI:18420"/>
    </cofactor>
</comment>
<feature type="binding site" evidence="15">
    <location>
        <position position="351"/>
    </location>
    <ligand>
        <name>ATP</name>
        <dbReference type="ChEBI" id="CHEBI:30616"/>
    </ligand>
</feature>
<feature type="binding site" evidence="15">
    <location>
        <position position="353"/>
    </location>
    <ligand>
        <name>ATP</name>
        <dbReference type="ChEBI" id="CHEBI:30616"/>
    </ligand>
</feature>
<feature type="binding site" evidence="15">
    <location>
        <position position="606"/>
    </location>
    <ligand>
        <name>ATP</name>
        <dbReference type="ChEBI" id="CHEBI:30616"/>
    </ligand>
</feature>
<dbReference type="NCBIfam" id="TIGR01652">
    <property type="entry name" value="ATPase-Plipid"/>
    <property type="match status" value="1"/>
</dbReference>
<keyword evidence="12 17" id="KW-0472">Membrane</keyword>
<dbReference type="InterPro" id="IPR008250">
    <property type="entry name" value="ATPase_P-typ_transduc_dom_A_sf"/>
</dbReference>
<dbReference type="GO" id="GO:0016887">
    <property type="term" value="F:ATP hydrolysis activity"/>
    <property type="evidence" value="ECO:0007669"/>
    <property type="project" value="InterPro"/>
</dbReference>
<dbReference type="SUPFAM" id="SSF56784">
    <property type="entry name" value="HAD-like"/>
    <property type="match status" value="1"/>
</dbReference>
<dbReference type="Proteomes" id="UP000031668">
    <property type="component" value="Unassembled WGS sequence"/>
</dbReference>
<dbReference type="OrthoDB" id="377733at2759"/>
<feature type="active site" description="4-aspartylphosphate intermediate" evidence="14">
    <location>
        <position position="351"/>
    </location>
</feature>
<dbReference type="Pfam" id="PF16209">
    <property type="entry name" value="PhoLip_ATPase_N"/>
    <property type="match status" value="1"/>
</dbReference>
<evidence type="ECO:0000256" key="12">
    <source>
        <dbReference type="ARBA" id="ARBA00023136"/>
    </source>
</evidence>
<dbReference type="SFLD" id="SFLDF00027">
    <property type="entry name" value="p-type_atpase"/>
    <property type="match status" value="1"/>
</dbReference>
<evidence type="ECO:0000256" key="14">
    <source>
        <dbReference type="PIRSR" id="PIRSR606539-1"/>
    </source>
</evidence>
<evidence type="ECO:0000259" key="18">
    <source>
        <dbReference type="Pfam" id="PF16209"/>
    </source>
</evidence>
<evidence type="ECO:0000256" key="1">
    <source>
        <dbReference type="ARBA" id="ARBA00004141"/>
    </source>
</evidence>
<evidence type="ECO:0000256" key="6">
    <source>
        <dbReference type="ARBA" id="ARBA00022723"/>
    </source>
</evidence>
<keyword evidence="10 17" id="KW-1278">Translocase</keyword>
<evidence type="ECO:0000256" key="8">
    <source>
        <dbReference type="ARBA" id="ARBA00022840"/>
    </source>
</evidence>
<dbReference type="PRINTS" id="PR00119">
    <property type="entry name" value="CATATPASE"/>
</dbReference>
<dbReference type="InterPro" id="IPR001757">
    <property type="entry name" value="P_typ_ATPase"/>
</dbReference>
<dbReference type="SUPFAM" id="SSF81665">
    <property type="entry name" value="Calcium ATPase, transmembrane domain M"/>
    <property type="match status" value="1"/>
</dbReference>
<feature type="binding site" evidence="15">
    <location>
        <position position="705"/>
    </location>
    <ligand>
        <name>ATP</name>
        <dbReference type="ChEBI" id="CHEBI:30616"/>
    </ligand>
</feature>
<keyword evidence="5 17" id="KW-0812">Transmembrane</keyword>
<feature type="binding site" evidence="15">
    <location>
        <position position="427"/>
    </location>
    <ligand>
        <name>ATP</name>
        <dbReference type="ChEBI" id="CHEBI:30616"/>
    </ligand>
</feature>
<comment type="caution">
    <text evidence="19">The sequence shown here is derived from an EMBL/GenBank/DDBJ whole genome shotgun (WGS) entry which is preliminary data.</text>
</comment>
<dbReference type="InterPro" id="IPR032631">
    <property type="entry name" value="P-type_ATPase_N"/>
</dbReference>
<evidence type="ECO:0000313" key="20">
    <source>
        <dbReference type="Proteomes" id="UP000031668"/>
    </source>
</evidence>
<dbReference type="SFLD" id="SFLDS00003">
    <property type="entry name" value="Haloacid_Dehalogenase"/>
    <property type="match status" value="1"/>
</dbReference>
<dbReference type="PANTHER" id="PTHR24092">
    <property type="entry name" value="PROBABLE PHOSPHOLIPID-TRANSPORTING ATPASE"/>
    <property type="match status" value="1"/>
</dbReference>
<dbReference type="NCBIfam" id="TIGR01494">
    <property type="entry name" value="ATPase_P-type"/>
    <property type="match status" value="3"/>
</dbReference>
<feature type="binding site" evidence="15">
    <location>
        <position position="736"/>
    </location>
    <ligand>
        <name>ATP</name>
        <dbReference type="ChEBI" id="CHEBI:30616"/>
    </ligand>
</feature>
<feature type="binding site" evidence="15">
    <location>
        <position position="352"/>
    </location>
    <ligand>
        <name>ATP</name>
        <dbReference type="ChEBI" id="CHEBI:30616"/>
    </ligand>
</feature>
<feature type="binding site" evidence="15">
    <location>
        <position position="711"/>
    </location>
    <ligand>
        <name>ATP</name>
        <dbReference type="ChEBI" id="CHEBI:30616"/>
    </ligand>
</feature>
<dbReference type="GO" id="GO:0045332">
    <property type="term" value="P:phospholipid translocation"/>
    <property type="evidence" value="ECO:0007669"/>
    <property type="project" value="TreeGrafter"/>
</dbReference>
<feature type="binding site" evidence="16">
    <location>
        <position position="353"/>
    </location>
    <ligand>
        <name>Mg(2+)</name>
        <dbReference type="ChEBI" id="CHEBI:18420"/>
    </ligand>
</feature>
<dbReference type="GO" id="GO:0005524">
    <property type="term" value="F:ATP binding"/>
    <property type="evidence" value="ECO:0007669"/>
    <property type="project" value="UniProtKB-UniRule"/>
</dbReference>
<feature type="domain" description="P-type ATPase N-terminal" evidence="18">
    <location>
        <begin position="27"/>
        <end position="85"/>
    </location>
</feature>
<feature type="transmembrane region" description="Helical" evidence="17">
    <location>
        <begin position="46"/>
        <end position="68"/>
    </location>
</feature>
<keyword evidence="4" id="KW-0813">Transport</keyword>
<dbReference type="InterPro" id="IPR023299">
    <property type="entry name" value="ATPase_P-typ_cyto_dom_N"/>
</dbReference>
<dbReference type="InterPro" id="IPR006539">
    <property type="entry name" value="P-type_ATPase_IV"/>
</dbReference>
<dbReference type="GO" id="GO:0140326">
    <property type="term" value="F:ATPase-coupled intramembrane lipid transporter activity"/>
    <property type="evidence" value="ECO:0007669"/>
    <property type="project" value="UniProtKB-EC"/>
</dbReference>
<comment type="similarity">
    <text evidence="3 17">Belongs to the cation transport ATPase (P-type) (TC 3.A.3) family. Type IV subfamily.</text>
</comment>
<organism evidence="19 20">
    <name type="scientific">Thelohanellus kitauei</name>
    <name type="common">Myxosporean</name>
    <dbReference type="NCBI Taxonomy" id="669202"/>
    <lineage>
        <taxon>Eukaryota</taxon>
        <taxon>Metazoa</taxon>
        <taxon>Cnidaria</taxon>
        <taxon>Myxozoa</taxon>
        <taxon>Myxosporea</taxon>
        <taxon>Bivalvulida</taxon>
        <taxon>Platysporina</taxon>
        <taxon>Myxobolidae</taxon>
        <taxon>Thelohanellus</taxon>
    </lineage>
</organism>
<proteinExistence type="inferred from homology"/>
<dbReference type="InterPro" id="IPR023298">
    <property type="entry name" value="ATPase_P-typ_TM_dom_sf"/>
</dbReference>
<dbReference type="PROSITE" id="PS00154">
    <property type="entry name" value="ATPASE_E1_E2"/>
    <property type="match status" value="1"/>
</dbReference>
<evidence type="ECO:0000256" key="4">
    <source>
        <dbReference type="ARBA" id="ARBA00022448"/>
    </source>
</evidence>
<feature type="binding site" evidence="15">
    <location>
        <position position="735"/>
    </location>
    <ligand>
        <name>ATP</name>
        <dbReference type="ChEBI" id="CHEBI:30616"/>
    </ligand>
</feature>
<evidence type="ECO:0000256" key="13">
    <source>
        <dbReference type="ARBA" id="ARBA00034036"/>
    </source>
</evidence>
<keyword evidence="9 16" id="KW-0460">Magnesium</keyword>
<keyword evidence="7 15" id="KW-0547">Nucleotide-binding</keyword>
<dbReference type="EC" id="7.6.2.1" evidence="17"/>
<feature type="binding site" evidence="15">
    <location>
        <position position="468"/>
    </location>
    <ligand>
        <name>ATP</name>
        <dbReference type="ChEBI" id="CHEBI:30616"/>
    </ligand>
</feature>
<feature type="transmembrane region" description="Helical" evidence="17">
    <location>
        <begin position="238"/>
        <end position="261"/>
    </location>
</feature>
<dbReference type="InterPro" id="IPR018303">
    <property type="entry name" value="ATPase_P-typ_P_site"/>
</dbReference>
<evidence type="ECO:0000256" key="2">
    <source>
        <dbReference type="ARBA" id="ARBA00004308"/>
    </source>
</evidence>
<dbReference type="Gene3D" id="2.70.150.10">
    <property type="entry name" value="Calcium-transporting ATPase, cytoplasmic transduction domain A"/>
    <property type="match status" value="1"/>
</dbReference>
<keyword evidence="20" id="KW-1185">Reference proteome</keyword>
<dbReference type="GO" id="GO:0012505">
    <property type="term" value="C:endomembrane system"/>
    <property type="evidence" value="ECO:0007669"/>
    <property type="project" value="UniProtKB-SubCell"/>
</dbReference>
<feature type="binding site" evidence="16">
    <location>
        <position position="736"/>
    </location>
    <ligand>
        <name>Mg(2+)</name>
        <dbReference type="ChEBI" id="CHEBI:18420"/>
    </ligand>
</feature>
<keyword evidence="6 16" id="KW-0479">Metal-binding</keyword>
<dbReference type="EMBL" id="JWZT01002870">
    <property type="protein sequence ID" value="KII68315.1"/>
    <property type="molecule type" value="Genomic_DNA"/>
</dbReference>
<dbReference type="GO" id="GO:0000287">
    <property type="term" value="F:magnesium ion binding"/>
    <property type="evidence" value="ECO:0007669"/>
    <property type="project" value="UniProtKB-UniRule"/>
</dbReference>
<dbReference type="SUPFAM" id="SSF81653">
    <property type="entry name" value="Calcium ATPase, transduction domain A"/>
    <property type="match status" value="1"/>
</dbReference>
<evidence type="ECO:0000256" key="10">
    <source>
        <dbReference type="ARBA" id="ARBA00022967"/>
    </source>
</evidence>
<dbReference type="AlphaFoldDB" id="A0A0C2MVW3"/>
<dbReference type="InterPro" id="IPR036412">
    <property type="entry name" value="HAD-like_sf"/>
</dbReference>
<dbReference type="InterPro" id="IPR044492">
    <property type="entry name" value="P_typ_ATPase_HD_dom"/>
</dbReference>
<evidence type="ECO:0000256" key="7">
    <source>
        <dbReference type="ARBA" id="ARBA00022741"/>
    </source>
</evidence>
<dbReference type="Gene3D" id="3.40.1110.10">
    <property type="entry name" value="Calcium-transporting ATPase, cytoplasmic domain N"/>
    <property type="match status" value="1"/>
</dbReference>
<evidence type="ECO:0000256" key="5">
    <source>
        <dbReference type="ARBA" id="ARBA00022692"/>
    </source>
</evidence>
<feature type="transmembrane region" description="Helical" evidence="17">
    <location>
        <begin position="80"/>
        <end position="98"/>
    </location>
</feature>
<evidence type="ECO:0000256" key="16">
    <source>
        <dbReference type="PIRSR" id="PIRSR606539-3"/>
    </source>
</evidence>
<evidence type="ECO:0000313" key="19">
    <source>
        <dbReference type="EMBL" id="KII68315.1"/>
    </source>
</evidence>
<dbReference type="OMA" id="HFRIDVQ"/>
<keyword evidence="11 17" id="KW-1133">Transmembrane helix</keyword>
<feature type="binding site" evidence="16">
    <location>
        <position position="351"/>
    </location>
    <ligand>
        <name>Mg(2+)</name>
        <dbReference type="ChEBI" id="CHEBI:18420"/>
    </ligand>
</feature>
<comment type="subcellular location">
    <subcellularLocation>
        <location evidence="2">Endomembrane system</location>
    </subcellularLocation>
    <subcellularLocation>
        <location evidence="1 17">Membrane</location>
        <topology evidence="1 17">Multi-pass membrane protein</topology>
    </subcellularLocation>
</comment>
<evidence type="ECO:0000256" key="15">
    <source>
        <dbReference type="PIRSR" id="PIRSR606539-2"/>
    </source>
</evidence>
<keyword evidence="8 15" id="KW-0067">ATP-binding</keyword>
<feature type="transmembrane region" description="Helical" evidence="17">
    <location>
        <begin position="785"/>
        <end position="813"/>
    </location>
</feature>
<feature type="transmembrane region" description="Helical" evidence="17">
    <location>
        <begin position="819"/>
        <end position="841"/>
    </location>
</feature>
<dbReference type="Pfam" id="PF13246">
    <property type="entry name" value="Cation_ATPase"/>
    <property type="match status" value="1"/>
</dbReference>
<feature type="binding site" evidence="16">
    <location>
        <position position="732"/>
    </location>
    <ligand>
        <name>Mg(2+)</name>
        <dbReference type="ChEBI" id="CHEBI:18420"/>
    </ligand>
</feature>
<evidence type="ECO:0000256" key="3">
    <source>
        <dbReference type="ARBA" id="ARBA00008109"/>
    </source>
</evidence>
<feature type="binding site" evidence="15">
    <location>
        <position position="525"/>
    </location>
    <ligand>
        <name>ATP</name>
        <dbReference type="ChEBI" id="CHEBI:30616"/>
    </ligand>
</feature>
<evidence type="ECO:0000256" key="9">
    <source>
        <dbReference type="ARBA" id="ARBA00022842"/>
    </source>
</evidence>
<dbReference type="FunFam" id="3.40.50.1000:FF:000014">
    <property type="entry name" value="Phospholipid-transporting ATPase"/>
    <property type="match status" value="1"/>
</dbReference>
<dbReference type="PANTHER" id="PTHR24092:SF180">
    <property type="entry name" value="PHOSPHOLIPID-TRANSPORTING ATPASE DNF1-RELATED"/>
    <property type="match status" value="1"/>
</dbReference>
<protein>
    <recommendedName>
        <fullName evidence="17">Phospholipid-transporting ATPase</fullName>
        <ecNumber evidence="17">7.6.2.1</ecNumber>
    </recommendedName>
</protein>
<reference evidence="19 20" key="1">
    <citation type="journal article" date="2014" name="Genome Biol. Evol.">
        <title>The genome of the myxosporean Thelohanellus kitauei shows adaptations to nutrient acquisition within its fish host.</title>
        <authorList>
            <person name="Yang Y."/>
            <person name="Xiong J."/>
            <person name="Zhou Z."/>
            <person name="Huo F."/>
            <person name="Miao W."/>
            <person name="Ran C."/>
            <person name="Liu Y."/>
            <person name="Zhang J."/>
            <person name="Feng J."/>
            <person name="Wang M."/>
            <person name="Wang M."/>
            <person name="Wang L."/>
            <person name="Yao B."/>
        </authorList>
    </citation>
    <scope>NUCLEOTIDE SEQUENCE [LARGE SCALE GENOMIC DNA]</scope>
    <source>
        <strain evidence="19">Wuqing</strain>
    </source>
</reference>